<keyword evidence="2 5" id="KW-0812">Transmembrane</keyword>
<dbReference type="GO" id="GO:0005886">
    <property type="term" value="C:plasma membrane"/>
    <property type="evidence" value="ECO:0007669"/>
    <property type="project" value="UniProtKB-SubCell"/>
</dbReference>
<feature type="transmembrane region" description="Helical" evidence="5">
    <location>
        <begin position="243"/>
        <end position="261"/>
    </location>
</feature>
<reference evidence="6 7" key="1">
    <citation type="submission" date="2017-03" db="EMBL/GenBank/DDBJ databases">
        <title>Genome of strain Rhizobium sp. CNPSo 668.</title>
        <authorList>
            <person name="Ribeiro R."/>
        </authorList>
    </citation>
    <scope>NUCLEOTIDE SEQUENCE [LARGE SCALE GENOMIC DNA]</scope>
    <source>
        <strain evidence="6 7">CNPSo 668</strain>
    </source>
</reference>
<evidence type="ECO:0000256" key="5">
    <source>
        <dbReference type="RuleBase" id="RU363041"/>
    </source>
</evidence>
<dbReference type="EMBL" id="MXPU01000001">
    <property type="protein sequence ID" value="OWO96742.1"/>
    <property type="molecule type" value="Genomic_DNA"/>
</dbReference>
<protein>
    <recommendedName>
        <fullName evidence="5">Probable membrane transporter protein</fullName>
    </recommendedName>
</protein>
<accession>A0A246E143</accession>
<keyword evidence="3 5" id="KW-1133">Transmembrane helix</keyword>
<evidence type="ECO:0000256" key="1">
    <source>
        <dbReference type="ARBA" id="ARBA00004141"/>
    </source>
</evidence>
<sequence>MTIYLPIAELSVNIFIILGMGAAVGFLSGMFGVGGGFLITPLLIFYNIPPVVAVATGANQVVASSISGAITHFRRGTLDVKLGTVLLFGGLSGATVGIWIFSLLRAIGQLDLIISLMYVVFLGTVGGLMLLESINAMRRAARNEPPVPRKPGHQHWVHKLPLKVRFKKSKIFLSVIPIIALGFAIGILTSIMGVGGGFIMVPAMIYLLRIPTNVVVGTSLYQIIFVTAYTTIVQAATNFSVDIVLAFILMVAGVVGAQYGVRVGQKLRGEQLRALLGLLVLAVGLRLAIALVVTPADVYSVVMGTGN</sequence>
<gene>
    <name evidence="6" type="ORF">B5E41_00130</name>
</gene>
<dbReference type="RefSeq" id="WP_088390102.1">
    <property type="nucleotide sequence ID" value="NZ_MXPU01000001.1"/>
</dbReference>
<evidence type="ECO:0000256" key="4">
    <source>
        <dbReference type="ARBA" id="ARBA00023136"/>
    </source>
</evidence>
<keyword evidence="5" id="KW-1003">Cell membrane</keyword>
<dbReference type="InterPro" id="IPR002781">
    <property type="entry name" value="TM_pro_TauE-like"/>
</dbReference>
<feature type="transmembrane region" description="Helical" evidence="5">
    <location>
        <begin position="273"/>
        <end position="293"/>
    </location>
</feature>
<dbReference type="InterPro" id="IPR051598">
    <property type="entry name" value="TSUP/Inactive_protease-like"/>
</dbReference>
<evidence type="ECO:0000313" key="6">
    <source>
        <dbReference type="EMBL" id="OWO96742.1"/>
    </source>
</evidence>
<proteinExistence type="inferred from homology"/>
<evidence type="ECO:0000256" key="3">
    <source>
        <dbReference type="ARBA" id="ARBA00022989"/>
    </source>
</evidence>
<evidence type="ECO:0000256" key="2">
    <source>
        <dbReference type="ARBA" id="ARBA00022692"/>
    </source>
</evidence>
<feature type="transmembrane region" description="Helical" evidence="5">
    <location>
        <begin position="12"/>
        <end position="45"/>
    </location>
</feature>
<dbReference type="Proteomes" id="UP000197269">
    <property type="component" value="Unassembled WGS sequence"/>
</dbReference>
<dbReference type="PANTHER" id="PTHR43701:SF12">
    <property type="entry name" value="MEMBRANE TRANSPORTER PROTEIN YTNM-RELATED"/>
    <property type="match status" value="1"/>
</dbReference>
<feature type="transmembrane region" description="Helical" evidence="5">
    <location>
        <begin position="85"/>
        <end position="107"/>
    </location>
</feature>
<comment type="caution">
    <text evidence="6">The sequence shown here is derived from an EMBL/GenBank/DDBJ whole genome shotgun (WGS) entry which is preliminary data.</text>
</comment>
<dbReference type="AlphaFoldDB" id="A0A246E143"/>
<comment type="similarity">
    <text evidence="5">Belongs to the 4-toluene sulfonate uptake permease (TSUP) (TC 2.A.102) family.</text>
</comment>
<dbReference type="PANTHER" id="PTHR43701">
    <property type="entry name" value="MEMBRANE TRANSPORTER PROTEIN MJ0441-RELATED"/>
    <property type="match status" value="1"/>
</dbReference>
<keyword evidence="4 5" id="KW-0472">Membrane</keyword>
<feature type="transmembrane region" description="Helical" evidence="5">
    <location>
        <begin position="113"/>
        <end position="131"/>
    </location>
</feature>
<organism evidence="6 7">
    <name type="scientific">Rhizobium esperanzae</name>
    <dbReference type="NCBI Taxonomy" id="1967781"/>
    <lineage>
        <taxon>Bacteria</taxon>
        <taxon>Pseudomonadati</taxon>
        <taxon>Pseudomonadota</taxon>
        <taxon>Alphaproteobacteria</taxon>
        <taxon>Hyphomicrobiales</taxon>
        <taxon>Rhizobiaceae</taxon>
        <taxon>Rhizobium/Agrobacterium group</taxon>
        <taxon>Rhizobium</taxon>
    </lineage>
</organism>
<evidence type="ECO:0000313" key="7">
    <source>
        <dbReference type="Proteomes" id="UP000197269"/>
    </source>
</evidence>
<comment type="subcellular location">
    <subcellularLocation>
        <location evidence="5">Cell membrane</location>
        <topology evidence="5">Multi-pass membrane protein</topology>
    </subcellularLocation>
    <subcellularLocation>
        <location evidence="1">Membrane</location>
        <topology evidence="1">Multi-pass membrane protein</topology>
    </subcellularLocation>
</comment>
<dbReference type="Pfam" id="PF01925">
    <property type="entry name" value="TauE"/>
    <property type="match status" value="1"/>
</dbReference>
<name>A0A246E143_9HYPH</name>
<feature type="transmembrane region" description="Helical" evidence="5">
    <location>
        <begin position="169"/>
        <end position="185"/>
    </location>
</feature>